<gene>
    <name evidence="2" type="ORF">CF651_23085</name>
</gene>
<organism evidence="2 3">
    <name type="scientific">Paenibacillus rigui</name>
    <dbReference type="NCBI Taxonomy" id="554312"/>
    <lineage>
        <taxon>Bacteria</taxon>
        <taxon>Bacillati</taxon>
        <taxon>Bacillota</taxon>
        <taxon>Bacilli</taxon>
        <taxon>Bacillales</taxon>
        <taxon>Paenibacillaceae</taxon>
        <taxon>Paenibacillus</taxon>
    </lineage>
</organism>
<dbReference type="EMBL" id="NMQW01000036">
    <property type="protein sequence ID" value="OXM83999.1"/>
    <property type="molecule type" value="Genomic_DNA"/>
</dbReference>
<dbReference type="OrthoDB" id="2628547at2"/>
<evidence type="ECO:0000313" key="3">
    <source>
        <dbReference type="Proteomes" id="UP000215509"/>
    </source>
</evidence>
<name>A0A229UM76_9BACL</name>
<feature type="region of interest" description="Disordered" evidence="1">
    <location>
        <begin position="1"/>
        <end position="39"/>
    </location>
</feature>
<dbReference type="RefSeq" id="WP_094017245.1">
    <property type="nucleotide sequence ID" value="NZ_NMQW01000036.1"/>
</dbReference>
<comment type="caution">
    <text evidence="2">The sequence shown here is derived from an EMBL/GenBank/DDBJ whole genome shotgun (WGS) entry which is preliminary data.</text>
</comment>
<proteinExistence type="predicted"/>
<keyword evidence="3" id="KW-1185">Reference proteome</keyword>
<accession>A0A229UM76</accession>
<sequence>MNLSSQPVRSCSKEWQTRGLRNKPTQRQMGSISPKVDKQLKERSEGICELCTAAKAVQRAHITGRKQIDHRTTVDDLLHVCLPCHKWLDESVEGIKHKRKLQAEGHQSTE</sequence>
<evidence type="ECO:0000256" key="1">
    <source>
        <dbReference type="SAM" id="MobiDB-lite"/>
    </source>
</evidence>
<dbReference type="Proteomes" id="UP000215509">
    <property type="component" value="Unassembled WGS sequence"/>
</dbReference>
<evidence type="ECO:0000313" key="2">
    <source>
        <dbReference type="EMBL" id="OXM83999.1"/>
    </source>
</evidence>
<dbReference type="AlphaFoldDB" id="A0A229UM76"/>
<reference evidence="2 3" key="1">
    <citation type="submission" date="2017-07" db="EMBL/GenBank/DDBJ databases">
        <title>Genome sequencing and assembly of Paenibacillus rigui.</title>
        <authorList>
            <person name="Mayilraj S."/>
        </authorList>
    </citation>
    <scope>NUCLEOTIDE SEQUENCE [LARGE SCALE GENOMIC DNA]</scope>
    <source>
        <strain evidence="2 3">JCM 16352</strain>
    </source>
</reference>
<protein>
    <recommendedName>
        <fullName evidence="4">HNH nuclease domain-containing protein</fullName>
    </recommendedName>
</protein>
<evidence type="ECO:0008006" key="4">
    <source>
        <dbReference type="Google" id="ProtNLM"/>
    </source>
</evidence>